<gene>
    <name evidence="2" type="ORF">VC83_01518</name>
</gene>
<accession>A0A177AKG2</accession>
<organism evidence="2">
    <name type="scientific">Pseudogymnoascus destructans</name>
    <dbReference type="NCBI Taxonomy" id="655981"/>
    <lineage>
        <taxon>Eukaryota</taxon>
        <taxon>Fungi</taxon>
        <taxon>Dikarya</taxon>
        <taxon>Ascomycota</taxon>
        <taxon>Pezizomycotina</taxon>
        <taxon>Leotiomycetes</taxon>
        <taxon>Thelebolales</taxon>
        <taxon>Thelebolaceae</taxon>
        <taxon>Pseudogymnoascus</taxon>
    </lineage>
</organism>
<evidence type="ECO:0000313" key="2">
    <source>
        <dbReference type="EMBL" id="OAF61781.1"/>
    </source>
</evidence>
<feature type="transmembrane region" description="Helical" evidence="1">
    <location>
        <begin position="53"/>
        <end position="73"/>
    </location>
</feature>
<name>A0A177AKG2_9PEZI</name>
<keyword evidence="1" id="KW-0812">Transmembrane</keyword>
<dbReference type="AlphaFoldDB" id="A0A177AKG2"/>
<dbReference type="EMBL" id="KV441388">
    <property type="protein sequence ID" value="OAF61781.1"/>
    <property type="molecule type" value="Genomic_DNA"/>
</dbReference>
<protein>
    <submittedName>
        <fullName evidence="2">Uncharacterized protein</fullName>
    </submittedName>
</protein>
<dbReference type="RefSeq" id="XP_024327055.1">
    <property type="nucleotide sequence ID" value="XM_024465193.1"/>
</dbReference>
<sequence>MATTSVQKVAWGTTAGESITYTQLHCGYQPLYQSTLSVSQPHTHTTATMQQNVTIAVIIIILFIIITALAYGIHRLIHAAGGNGSSSSGSDSLVDDD</sequence>
<dbReference type="GeneID" id="36284607"/>
<evidence type="ECO:0000256" key="1">
    <source>
        <dbReference type="SAM" id="Phobius"/>
    </source>
</evidence>
<dbReference type="OrthoDB" id="10519791at2759"/>
<dbReference type="Proteomes" id="UP000077154">
    <property type="component" value="Unassembled WGS sequence"/>
</dbReference>
<keyword evidence="1" id="KW-1133">Transmembrane helix</keyword>
<reference evidence="2" key="1">
    <citation type="submission" date="2016-03" db="EMBL/GenBank/DDBJ databases">
        <title>Updated assembly of Pseudogymnoascus destructans, the fungus causing white-nose syndrome of bats.</title>
        <authorList>
            <person name="Palmer J.M."/>
            <person name="Drees K.P."/>
            <person name="Foster J.T."/>
            <person name="Lindner D.L."/>
        </authorList>
    </citation>
    <scope>NUCLEOTIDE SEQUENCE [LARGE SCALE GENOMIC DNA]</scope>
    <source>
        <strain evidence="2">20631-21</strain>
    </source>
</reference>
<proteinExistence type="predicted"/>
<keyword evidence="1" id="KW-0472">Membrane</keyword>